<evidence type="ECO:0000256" key="5">
    <source>
        <dbReference type="SAM" id="MobiDB-lite"/>
    </source>
</evidence>
<sequence>MAPGASVQQLPPKELALFKRIVKCYEHKQYRNGLKFAKQILSNPKFAEHGETLAMKGLILNCLGKKEEANEYVKRGLTNDVRSHVCWHVYGLMQRSEKKYDEAIKAYRNALKIEKENIQILRDLSLLQLQMRDLEGYKDTRYQLFILRPTQRVSWIGFALGLHLVEEYDLALSILEEFRKTQTNKTYDFEHSEFLLYQNMVYREAGRLDEALAHLERFQAEICDQLSYLETKADLLYQLGKKEDSALIYRKLLAKNSENVFYYKRLEECLGITDCTSEEAVARRIEMYDEIAKNLPRSLAASRLPLAFVPESSFVPRLAPLLIKMLRKGAAPVFTFFRFLYDDPVKVALIEQLTLSYRESLEKEFRFPGENEVEAPSTILWVYYYLALHYDYLNNFQEALQYVNKGLEHTPTLIELYTLKARIYKHAGNRKEAVRWIEEAQSLDTADRYVNSKCAKYMLQAGMITEAIIICSKFTREGVQTVDSLNDMQCMWFETECARAFRKMGQFGEALKKCHEIDRHFTDIIEDQFDFHTYCFRRMTLCAYVRLLRLEDLLRKHDFFFKAAKCAIKIYLRLYDAPHEATADMDGYSQNSATSRELRKQFRKQRKKAAKAEMERQKTQQRPQTAKLKQEAEVEESHRPVFDPAALAKTEKPLEDALLFLNPLIQLNCNKLAAYVLGFEVYYRRGKVLLMLLCLRKAEKIDPQSPQLHWCKVKFFKYIREHPIEGIVSEIVNEAYAEIRDCVDLKSYNLAYYKEHQVSLPHRLAVAEVMHFLDESEHAKAVEIATDLKSNLQGVSWKAALMPSTVLFRVPVRPWFIIAFFCPAMPTGRHSLESQLVDVSKQSTTIPTTSLVDVQLPSENSERGVDSVAQPRTYDAVRNGNGYGQIANAQHKLEALKTWGISAYKCTKQAIAERLGKVPSSRTVDADIEGKMSLLRELQQRYNRLLLLTKALIGHLRHVQYTQIQLAEQLAQLAVRERDLQSDFLQNAQLLKCTSENCEHLLAALHFFTSSMNTLCNTTIEDTMVTVRQFESARLEYDAYRTELDMLKRSATRPPDFIAKLSEAENACTKYQQKYEQLRSDVETKLSLLSANKVRVLKKQMQLFNGALVAYYSGNQKGLEAVLRQFSVRSAQNNRLNMEEH</sequence>
<protein>
    <recommendedName>
        <fullName evidence="6">AH domain-containing protein</fullName>
    </recommendedName>
</protein>
<dbReference type="AlphaFoldDB" id="A0A085MKP3"/>
<feature type="domain" description="AH" evidence="6">
    <location>
        <begin position="923"/>
        <end position="1124"/>
    </location>
</feature>
<organism evidence="7 8">
    <name type="scientific">Trichuris suis</name>
    <name type="common">pig whipworm</name>
    <dbReference type="NCBI Taxonomy" id="68888"/>
    <lineage>
        <taxon>Eukaryota</taxon>
        <taxon>Metazoa</taxon>
        <taxon>Ecdysozoa</taxon>
        <taxon>Nematoda</taxon>
        <taxon>Enoplea</taxon>
        <taxon>Dorylaimia</taxon>
        <taxon>Trichinellida</taxon>
        <taxon>Trichuridae</taxon>
        <taxon>Trichuris</taxon>
    </lineage>
</organism>
<dbReference type="Gene3D" id="1.20.1270.60">
    <property type="entry name" value="Arfaptin homology (AH) domain/BAR domain"/>
    <property type="match status" value="1"/>
</dbReference>
<accession>A0A085MKP3</accession>
<dbReference type="InterPro" id="IPR021183">
    <property type="entry name" value="NatA_aux_su"/>
</dbReference>
<dbReference type="SUPFAM" id="SSF48452">
    <property type="entry name" value="TPR-like"/>
    <property type="match status" value="1"/>
</dbReference>
<dbReference type="InterPro" id="IPR027267">
    <property type="entry name" value="AH/BAR_dom_sf"/>
</dbReference>
<dbReference type="PROSITE" id="PS50870">
    <property type="entry name" value="AH"/>
    <property type="match status" value="1"/>
</dbReference>
<evidence type="ECO:0000256" key="4">
    <source>
        <dbReference type="SAM" id="Coils"/>
    </source>
</evidence>
<feature type="repeat" description="TPR" evidence="3">
    <location>
        <begin position="380"/>
        <end position="413"/>
    </location>
</feature>
<gene>
    <name evidence="7" type="ORF">M513_01459</name>
</gene>
<dbReference type="SMART" id="SM00028">
    <property type="entry name" value="TPR"/>
    <property type="match status" value="5"/>
</dbReference>
<feature type="repeat" description="TPR" evidence="3">
    <location>
        <begin position="84"/>
        <end position="117"/>
    </location>
</feature>
<keyword evidence="4" id="KW-0175">Coiled coil</keyword>
<dbReference type="SUPFAM" id="SSF103657">
    <property type="entry name" value="BAR/IMD domain-like"/>
    <property type="match status" value="1"/>
</dbReference>
<dbReference type="GO" id="GO:0031415">
    <property type="term" value="C:NatA complex"/>
    <property type="evidence" value="ECO:0007669"/>
    <property type="project" value="TreeGrafter"/>
</dbReference>
<evidence type="ECO:0000259" key="6">
    <source>
        <dbReference type="PROSITE" id="PS50870"/>
    </source>
</evidence>
<dbReference type="Gene3D" id="1.25.40.1040">
    <property type="match status" value="1"/>
</dbReference>
<evidence type="ECO:0000313" key="8">
    <source>
        <dbReference type="Proteomes" id="UP000030764"/>
    </source>
</evidence>
<dbReference type="PANTHER" id="PTHR22767">
    <property type="entry name" value="N-TERMINAL ACETYLTRANSFERASE-RELATED"/>
    <property type="match status" value="1"/>
</dbReference>
<dbReference type="Pfam" id="PF06456">
    <property type="entry name" value="Arfaptin"/>
    <property type="match status" value="1"/>
</dbReference>
<dbReference type="InterPro" id="IPR011990">
    <property type="entry name" value="TPR-like_helical_dom_sf"/>
</dbReference>
<reference evidence="7 8" key="1">
    <citation type="journal article" date="2014" name="Nat. Genet.">
        <title>Genome and transcriptome of the porcine whipworm Trichuris suis.</title>
        <authorList>
            <person name="Jex A.R."/>
            <person name="Nejsum P."/>
            <person name="Schwarz E.M."/>
            <person name="Hu L."/>
            <person name="Young N.D."/>
            <person name="Hall R.S."/>
            <person name="Korhonen P.K."/>
            <person name="Liao S."/>
            <person name="Thamsborg S."/>
            <person name="Xia J."/>
            <person name="Xu P."/>
            <person name="Wang S."/>
            <person name="Scheerlinck J.P."/>
            <person name="Hofmann A."/>
            <person name="Sternberg P.W."/>
            <person name="Wang J."/>
            <person name="Gasser R.B."/>
        </authorList>
    </citation>
    <scope>NUCLEOTIDE SEQUENCE [LARGE SCALE GENOMIC DNA]</scope>
    <source>
        <strain evidence="7">DCEP-RM93M</strain>
    </source>
</reference>
<proteinExistence type="predicted"/>
<evidence type="ECO:0000313" key="7">
    <source>
        <dbReference type="EMBL" id="KFD57789.1"/>
    </source>
</evidence>
<dbReference type="PROSITE" id="PS50005">
    <property type="entry name" value="TPR"/>
    <property type="match status" value="2"/>
</dbReference>
<dbReference type="Proteomes" id="UP000030764">
    <property type="component" value="Unassembled WGS sequence"/>
</dbReference>
<keyword evidence="2 3" id="KW-0802">TPR repeat</keyword>
<dbReference type="Pfam" id="PF13181">
    <property type="entry name" value="TPR_8"/>
    <property type="match status" value="1"/>
</dbReference>
<dbReference type="PANTHER" id="PTHR22767:SF2">
    <property type="entry name" value="N(ALPHA)-ACETYLTRANSFERASE 15_16, ISOFORM A"/>
    <property type="match status" value="1"/>
</dbReference>
<dbReference type="GO" id="GO:0019904">
    <property type="term" value="F:protein domain specific binding"/>
    <property type="evidence" value="ECO:0007669"/>
    <property type="project" value="InterPro"/>
</dbReference>
<evidence type="ECO:0000256" key="3">
    <source>
        <dbReference type="PROSITE-ProRule" id="PRU00339"/>
    </source>
</evidence>
<name>A0A085MKP3_9BILA</name>
<dbReference type="InterPro" id="IPR019734">
    <property type="entry name" value="TPR_rpt"/>
</dbReference>
<dbReference type="Gene3D" id="1.25.40.1010">
    <property type="match status" value="1"/>
</dbReference>
<dbReference type="Pfam" id="PF12569">
    <property type="entry name" value="NatA_aux_su"/>
    <property type="match status" value="1"/>
</dbReference>
<dbReference type="InterPro" id="IPR010504">
    <property type="entry name" value="AH_dom"/>
</dbReference>
<dbReference type="EMBL" id="KL363187">
    <property type="protein sequence ID" value="KFD57789.1"/>
    <property type="molecule type" value="Genomic_DNA"/>
</dbReference>
<feature type="region of interest" description="Disordered" evidence="5">
    <location>
        <begin position="609"/>
        <end position="633"/>
    </location>
</feature>
<keyword evidence="8" id="KW-1185">Reference proteome</keyword>
<dbReference type="SMART" id="SM01015">
    <property type="entry name" value="Arfaptin"/>
    <property type="match status" value="1"/>
</dbReference>
<dbReference type="FunFam" id="1.25.40.1040:FF:000003">
    <property type="entry name" value="N-terminal acetyltransferase A, auxiliary subunit"/>
    <property type="match status" value="1"/>
</dbReference>
<evidence type="ECO:0000256" key="1">
    <source>
        <dbReference type="ARBA" id="ARBA00022737"/>
    </source>
</evidence>
<keyword evidence="1" id="KW-0677">Repeat</keyword>
<evidence type="ECO:0000256" key="2">
    <source>
        <dbReference type="ARBA" id="ARBA00022803"/>
    </source>
</evidence>
<feature type="coiled-coil region" evidence="4">
    <location>
        <begin position="1030"/>
        <end position="1081"/>
    </location>
</feature>